<dbReference type="InParanoid" id="W2RYP3"/>
<dbReference type="EMBL" id="KB822719">
    <property type="protein sequence ID" value="ETN41440.1"/>
    <property type="molecule type" value="Genomic_DNA"/>
</dbReference>
<keyword evidence="2" id="KW-0472">Membrane</keyword>
<dbReference type="RefSeq" id="XP_008715949.1">
    <property type="nucleotide sequence ID" value="XM_008717727.1"/>
</dbReference>
<dbReference type="STRING" id="1220924.W2RYP3"/>
<protein>
    <submittedName>
        <fullName evidence="3">Uncharacterized protein</fullName>
    </submittedName>
</protein>
<reference evidence="3 4" key="1">
    <citation type="submission" date="2013-03" db="EMBL/GenBank/DDBJ databases">
        <title>The Genome Sequence of Phialophora europaea CBS 101466.</title>
        <authorList>
            <consortium name="The Broad Institute Genomics Platform"/>
            <person name="Cuomo C."/>
            <person name="de Hoog S."/>
            <person name="Gorbushina A."/>
            <person name="Walker B."/>
            <person name="Young S.K."/>
            <person name="Zeng Q."/>
            <person name="Gargeya S."/>
            <person name="Fitzgerald M."/>
            <person name="Haas B."/>
            <person name="Abouelleil A."/>
            <person name="Allen A.W."/>
            <person name="Alvarado L."/>
            <person name="Arachchi H.M."/>
            <person name="Berlin A.M."/>
            <person name="Chapman S.B."/>
            <person name="Gainer-Dewar J."/>
            <person name="Goldberg J."/>
            <person name="Griggs A."/>
            <person name="Gujja S."/>
            <person name="Hansen M."/>
            <person name="Howarth C."/>
            <person name="Imamovic A."/>
            <person name="Ireland A."/>
            <person name="Larimer J."/>
            <person name="McCowan C."/>
            <person name="Murphy C."/>
            <person name="Pearson M."/>
            <person name="Poon T.W."/>
            <person name="Priest M."/>
            <person name="Roberts A."/>
            <person name="Saif S."/>
            <person name="Shea T."/>
            <person name="Sisk P."/>
            <person name="Sykes S."/>
            <person name="Wortman J."/>
            <person name="Nusbaum C."/>
            <person name="Birren B."/>
        </authorList>
    </citation>
    <scope>NUCLEOTIDE SEQUENCE [LARGE SCALE GENOMIC DNA]</scope>
    <source>
        <strain evidence="3 4">CBS 101466</strain>
    </source>
</reference>
<sequence>MARSAGKRGFKSGARSNTTPASAPAPSSIPEPFRLVPSALVPFVSTLPTDHVYITHLDRSPVSVKKQAFLVPLILNIIIIGILCVRAYYAAPIYLSLIITVFHYETSYQVDPSVADKGDILSAIVSRTFLMMTDYAIFWLLGSWPREFILGSIPNRFVGPLGWKMNVGFEETEVIVRRGRKWDSGLLEGVDDRNRSWAVDEELLLKFKIEPAMRKSYTIKTGLSLLDKDWDLDYCAMSDAHRLAADGRAKLEDLQELALVYYHKQWLVWRVHEAIELPVTDIEGDTKVRKFRETLTDLGREDIFFRWIEMIQYETSQPGGFVEGKKAEALRELQRMLTNKGVDEERFWDGIGGQKGLPGFEE</sequence>
<keyword evidence="4" id="KW-1185">Reference proteome</keyword>
<dbReference type="VEuPathDB" id="FungiDB:HMPREF1541_03376"/>
<dbReference type="OrthoDB" id="5421757at2759"/>
<keyword evidence="2" id="KW-0812">Transmembrane</keyword>
<evidence type="ECO:0000256" key="1">
    <source>
        <dbReference type="SAM" id="MobiDB-lite"/>
    </source>
</evidence>
<dbReference type="AlphaFoldDB" id="W2RYP3"/>
<evidence type="ECO:0000313" key="4">
    <source>
        <dbReference type="Proteomes" id="UP000030752"/>
    </source>
</evidence>
<dbReference type="HOGENOM" id="CLU_064110_0_0_1"/>
<accession>W2RYP3</accession>
<dbReference type="Proteomes" id="UP000030752">
    <property type="component" value="Unassembled WGS sequence"/>
</dbReference>
<feature type="region of interest" description="Disordered" evidence="1">
    <location>
        <begin position="1"/>
        <end position="27"/>
    </location>
</feature>
<dbReference type="eggNOG" id="ENOG502SK1Y">
    <property type="taxonomic scope" value="Eukaryota"/>
</dbReference>
<dbReference type="GeneID" id="19970715"/>
<proteinExistence type="predicted"/>
<evidence type="ECO:0000313" key="3">
    <source>
        <dbReference type="EMBL" id="ETN41440.1"/>
    </source>
</evidence>
<name>W2RYP3_CYPE1</name>
<evidence type="ECO:0000256" key="2">
    <source>
        <dbReference type="SAM" id="Phobius"/>
    </source>
</evidence>
<gene>
    <name evidence="3" type="ORF">HMPREF1541_03376</name>
</gene>
<keyword evidence="2" id="KW-1133">Transmembrane helix</keyword>
<feature type="transmembrane region" description="Helical" evidence="2">
    <location>
        <begin position="69"/>
        <end position="89"/>
    </location>
</feature>
<feature type="compositionally biased region" description="Basic residues" evidence="1">
    <location>
        <begin position="1"/>
        <end position="10"/>
    </location>
</feature>
<organism evidence="3 4">
    <name type="scientific">Cyphellophora europaea (strain CBS 101466)</name>
    <name type="common">Phialophora europaea</name>
    <dbReference type="NCBI Taxonomy" id="1220924"/>
    <lineage>
        <taxon>Eukaryota</taxon>
        <taxon>Fungi</taxon>
        <taxon>Dikarya</taxon>
        <taxon>Ascomycota</taxon>
        <taxon>Pezizomycotina</taxon>
        <taxon>Eurotiomycetes</taxon>
        <taxon>Chaetothyriomycetidae</taxon>
        <taxon>Chaetothyriales</taxon>
        <taxon>Cyphellophoraceae</taxon>
        <taxon>Cyphellophora</taxon>
    </lineage>
</organism>